<evidence type="ECO:0000313" key="2">
    <source>
        <dbReference type="Proteomes" id="UP001244297"/>
    </source>
</evidence>
<organism evidence="1 2">
    <name type="scientific">Methylobacterium longum</name>
    <dbReference type="NCBI Taxonomy" id="767694"/>
    <lineage>
        <taxon>Bacteria</taxon>
        <taxon>Pseudomonadati</taxon>
        <taxon>Pseudomonadota</taxon>
        <taxon>Alphaproteobacteria</taxon>
        <taxon>Hyphomicrobiales</taxon>
        <taxon>Methylobacteriaceae</taxon>
        <taxon>Methylobacterium</taxon>
    </lineage>
</organism>
<gene>
    <name evidence="1" type="ORF">QWZ18_20915</name>
</gene>
<reference evidence="2" key="1">
    <citation type="journal article" date="2019" name="Int. J. Syst. Evol. Microbiol.">
        <title>The Global Catalogue of Microorganisms (GCM) 10K type strain sequencing project: providing services to taxonomists for standard genome sequencing and annotation.</title>
        <authorList>
            <consortium name="The Broad Institute Genomics Platform"/>
            <consortium name="The Broad Institute Genome Sequencing Center for Infectious Disease"/>
            <person name="Wu L."/>
            <person name="Ma J."/>
        </authorList>
    </citation>
    <scope>NUCLEOTIDE SEQUENCE [LARGE SCALE GENOMIC DNA]</scope>
    <source>
        <strain evidence="2">CECT 7806</strain>
    </source>
</reference>
<evidence type="ECO:0000313" key="1">
    <source>
        <dbReference type="EMBL" id="MDN3573077.1"/>
    </source>
</evidence>
<proteinExistence type="predicted"/>
<protein>
    <recommendedName>
        <fullName evidence="3">DUF4838 domain-containing protein</fullName>
    </recommendedName>
</protein>
<dbReference type="RefSeq" id="WP_238289594.1">
    <property type="nucleotide sequence ID" value="NZ_BPQS01000016.1"/>
</dbReference>
<accession>A0ABT8AT08</accession>
<keyword evidence="2" id="KW-1185">Reference proteome</keyword>
<dbReference type="Proteomes" id="UP001244297">
    <property type="component" value="Unassembled WGS sequence"/>
</dbReference>
<dbReference type="EMBL" id="JAUFPT010000066">
    <property type="protein sequence ID" value="MDN3573077.1"/>
    <property type="molecule type" value="Genomic_DNA"/>
</dbReference>
<sequence length="201" mass="23051">MSANLASLERRLRRLEERRTGEDAVYVAWGRTAAEADAVLRHARDTGIVAHWDEAIALVWRDPTPAPSSRWLVLGREHENELSDRELSLLVDAFEEEAVRREREVAAAKGADLPDLDDTDVRIRILRRESRDLPRDLRFMAIRENPEPVMHWSARGSGLVRACQCPSCLSGETSPQVQYPAHQARFRAWLKRYAPEDELYV</sequence>
<comment type="caution">
    <text evidence="1">The sequence shown here is derived from an EMBL/GenBank/DDBJ whole genome shotgun (WGS) entry which is preliminary data.</text>
</comment>
<name>A0ABT8AT08_9HYPH</name>
<evidence type="ECO:0008006" key="3">
    <source>
        <dbReference type="Google" id="ProtNLM"/>
    </source>
</evidence>